<comment type="caution">
    <text evidence="1">The sequence shown here is derived from an EMBL/GenBank/DDBJ whole genome shotgun (WGS) entry which is preliminary data.</text>
</comment>
<protein>
    <submittedName>
        <fullName evidence="1">Uncharacterized protein</fullName>
    </submittedName>
</protein>
<gene>
    <name evidence="1" type="ORF">Pint_10877</name>
</gene>
<dbReference type="EMBL" id="CM047747">
    <property type="protein sequence ID" value="KAJ0018732.1"/>
    <property type="molecule type" value="Genomic_DNA"/>
</dbReference>
<evidence type="ECO:0000313" key="2">
    <source>
        <dbReference type="Proteomes" id="UP001163603"/>
    </source>
</evidence>
<reference evidence="2" key="1">
    <citation type="journal article" date="2023" name="G3 (Bethesda)">
        <title>Genome assembly and association tests identify interacting loci associated with vigor, precocity, and sex in interspecific pistachio rootstocks.</title>
        <authorList>
            <person name="Palmer W."/>
            <person name="Jacygrad E."/>
            <person name="Sagayaradj S."/>
            <person name="Cavanaugh K."/>
            <person name="Han R."/>
            <person name="Bertier L."/>
            <person name="Beede B."/>
            <person name="Kafkas S."/>
            <person name="Golino D."/>
            <person name="Preece J."/>
            <person name="Michelmore R."/>
        </authorList>
    </citation>
    <scope>NUCLEOTIDE SEQUENCE [LARGE SCALE GENOMIC DNA]</scope>
</reference>
<proteinExistence type="predicted"/>
<accession>A0ACC0XKZ9</accession>
<sequence>MEETSPAKLICAIVLTPIFVLSLIFLLLWLSLHPHRPKFHIHEFSVPGLNQTNGFENATITFNVTVRNTNRNFRINYESLNGSVYYKDDEVGSVTLLSSFDQGEKNTTILQHELSGSMSLSTLNNKRWMEFVNDRTKETVIFYLRFTSIIHYEKSVWDRKHHQMHANCDAGVDSNGFLLPNFKDKRCIVHFGRLF</sequence>
<keyword evidence="2" id="KW-1185">Reference proteome</keyword>
<dbReference type="Proteomes" id="UP001163603">
    <property type="component" value="Chromosome 12"/>
</dbReference>
<organism evidence="1 2">
    <name type="scientific">Pistacia integerrima</name>
    <dbReference type="NCBI Taxonomy" id="434235"/>
    <lineage>
        <taxon>Eukaryota</taxon>
        <taxon>Viridiplantae</taxon>
        <taxon>Streptophyta</taxon>
        <taxon>Embryophyta</taxon>
        <taxon>Tracheophyta</taxon>
        <taxon>Spermatophyta</taxon>
        <taxon>Magnoliopsida</taxon>
        <taxon>eudicotyledons</taxon>
        <taxon>Gunneridae</taxon>
        <taxon>Pentapetalae</taxon>
        <taxon>rosids</taxon>
        <taxon>malvids</taxon>
        <taxon>Sapindales</taxon>
        <taxon>Anacardiaceae</taxon>
        <taxon>Pistacia</taxon>
    </lineage>
</organism>
<evidence type="ECO:0000313" key="1">
    <source>
        <dbReference type="EMBL" id="KAJ0018732.1"/>
    </source>
</evidence>
<name>A0ACC0XKZ9_9ROSI</name>